<reference evidence="5" key="2">
    <citation type="submission" date="2025-08" db="UniProtKB">
        <authorList>
            <consortium name="RefSeq"/>
        </authorList>
    </citation>
    <scope>IDENTIFICATION</scope>
</reference>
<keyword evidence="4" id="KW-1185">Reference proteome</keyword>
<dbReference type="Pfam" id="PF13359">
    <property type="entry name" value="DDE_Tnp_4"/>
    <property type="match status" value="1"/>
</dbReference>
<dbReference type="InterPro" id="IPR027806">
    <property type="entry name" value="HARBI1_dom"/>
</dbReference>
<sequence length="183" mass="20822">MAVSETRLKQHISSISNVEIENYVIIEHTRQNNYYHITYYNLCKYKNELLPSKSSYLGILTNVNNRGFPHSSVQQLAIAFWLYATGSYLRVIGDLEELKVNQSTVCRILPNSKISRIYIEAIDGTHIPIINSGGEIPEMYQNRKEFFSLNCHVIAGPSKEILSACVQWPGSVHDSLVFAKINK</sequence>
<evidence type="ECO:0000313" key="5">
    <source>
        <dbReference type="RefSeq" id="XP_065645623.1"/>
    </source>
</evidence>
<comment type="cofactor">
    <cofactor evidence="1">
        <name>a divalent metal cation</name>
        <dbReference type="ChEBI" id="CHEBI:60240"/>
    </cofactor>
</comment>
<protein>
    <submittedName>
        <fullName evidence="5">Uncharacterized protein LOC136076088</fullName>
    </submittedName>
</protein>
<dbReference type="RefSeq" id="XP_065645623.1">
    <property type="nucleotide sequence ID" value="XM_065789551.1"/>
</dbReference>
<gene>
    <name evidence="5" type="primary">LOC136076088</name>
</gene>
<evidence type="ECO:0000256" key="1">
    <source>
        <dbReference type="ARBA" id="ARBA00001968"/>
    </source>
</evidence>
<organism evidence="4 5">
    <name type="scientific">Hydra vulgaris</name>
    <name type="common">Hydra</name>
    <name type="synonym">Hydra attenuata</name>
    <dbReference type="NCBI Taxonomy" id="6087"/>
    <lineage>
        <taxon>Eukaryota</taxon>
        <taxon>Metazoa</taxon>
        <taxon>Cnidaria</taxon>
        <taxon>Hydrozoa</taxon>
        <taxon>Hydroidolina</taxon>
        <taxon>Anthoathecata</taxon>
        <taxon>Aplanulata</taxon>
        <taxon>Hydridae</taxon>
        <taxon>Hydra</taxon>
    </lineage>
</organism>
<evidence type="ECO:0000256" key="2">
    <source>
        <dbReference type="ARBA" id="ARBA00022723"/>
    </source>
</evidence>
<dbReference type="Proteomes" id="UP001652625">
    <property type="component" value="Chromosome 02"/>
</dbReference>
<reference evidence="4" key="1">
    <citation type="submission" date="2025-05" db="UniProtKB">
        <authorList>
            <consortium name="RefSeq"/>
        </authorList>
    </citation>
    <scope>NUCLEOTIDE SEQUENCE [LARGE SCALE GENOMIC DNA]</scope>
</reference>
<name>A0ABM4B9Q0_HYDVU</name>
<evidence type="ECO:0000313" key="4">
    <source>
        <dbReference type="Proteomes" id="UP001652625"/>
    </source>
</evidence>
<proteinExistence type="predicted"/>
<keyword evidence="2" id="KW-0479">Metal-binding</keyword>
<evidence type="ECO:0000259" key="3">
    <source>
        <dbReference type="Pfam" id="PF13359"/>
    </source>
</evidence>
<feature type="domain" description="DDE Tnp4" evidence="3">
    <location>
        <begin position="122"/>
        <end position="180"/>
    </location>
</feature>
<dbReference type="GeneID" id="136076088"/>
<accession>A0ABM4B9Q0</accession>